<evidence type="ECO:0000313" key="3">
    <source>
        <dbReference type="Proteomes" id="UP000432089"/>
    </source>
</evidence>
<evidence type="ECO:0000256" key="1">
    <source>
        <dbReference type="SAM" id="MobiDB-lite"/>
    </source>
</evidence>
<dbReference type="RefSeq" id="WP_150969465.1">
    <property type="nucleotide sequence ID" value="NZ_VZDO01000005.1"/>
</dbReference>
<feature type="compositionally biased region" description="Basic and acidic residues" evidence="1">
    <location>
        <begin position="111"/>
        <end position="129"/>
    </location>
</feature>
<dbReference type="EMBL" id="VZDO01000005">
    <property type="protein sequence ID" value="KAB0680393.1"/>
    <property type="molecule type" value="Genomic_DNA"/>
</dbReference>
<sequence>MGTDGTLFENRDWAVTAEGLEHQPTGYFIEREQLGRKRGDGFLAWPLHMLEKAWIAPDTFAEAFVAAARLFVLPGDALASTFAEAGLTEAASGWRRRTAEIVPHPALSVPDKADKREDHRETAARRRCG</sequence>
<proteinExistence type="predicted"/>
<keyword evidence="3" id="KW-1185">Reference proteome</keyword>
<gene>
    <name evidence="2" type="ORF">F6X38_09510</name>
</gene>
<dbReference type="Proteomes" id="UP000432089">
    <property type="component" value="Unassembled WGS sequence"/>
</dbReference>
<dbReference type="AlphaFoldDB" id="A0A7V7PQE0"/>
<reference evidence="2 3" key="1">
    <citation type="submission" date="2019-09" db="EMBL/GenBank/DDBJ databases">
        <title>YIM 132180 draft genome.</title>
        <authorList>
            <person name="Zhang K."/>
        </authorList>
    </citation>
    <scope>NUCLEOTIDE SEQUENCE [LARGE SCALE GENOMIC DNA]</scope>
    <source>
        <strain evidence="2 3">YIM 132180</strain>
    </source>
</reference>
<protein>
    <submittedName>
        <fullName evidence="2">Uncharacterized protein</fullName>
    </submittedName>
</protein>
<feature type="region of interest" description="Disordered" evidence="1">
    <location>
        <begin position="105"/>
        <end position="129"/>
    </location>
</feature>
<name>A0A7V7PQE0_9HYPH</name>
<evidence type="ECO:0000313" key="2">
    <source>
        <dbReference type="EMBL" id="KAB0680393.1"/>
    </source>
</evidence>
<organism evidence="2 3">
    <name type="scientific">Plantimonas leprariae</name>
    <dbReference type="NCBI Taxonomy" id="2615207"/>
    <lineage>
        <taxon>Bacteria</taxon>
        <taxon>Pseudomonadati</taxon>
        <taxon>Pseudomonadota</taxon>
        <taxon>Alphaproteobacteria</taxon>
        <taxon>Hyphomicrobiales</taxon>
        <taxon>Aurantimonadaceae</taxon>
        <taxon>Plantimonas</taxon>
    </lineage>
</organism>
<accession>A0A7V7PQE0</accession>
<comment type="caution">
    <text evidence="2">The sequence shown here is derived from an EMBL/GenBank/DDBJ whole genome shotgun (WGS) entry which is preliminary data.</text>
</comment>